<dbReference type="InterPro" id="IPR007197">
    <property type="entry name" value="rSAM"/>
</dbReference>
<reference evidence="8" key="1">
    <citation type="submission" date="2017-04" db="EMBL/GenBank/DDBJ databases">
        <authorList>
            <person name="Afonso C.L."/>
            <person name="Miller P.J."/>
            <person name="Scott M.A."/>
            <person name="Spackman E."/>
            <person name="Goraichik I."/>
            <person name="Dimitrov K.M."/>
            <person name="Suarez D.L."/>
            <person name="Swayne D.E."/>
        </authorList>
    </citation>
    <scope>NUCLEOTIDE SEQUENCE [LARGE SCALE GENOMIC DNA]</scope>
    <source>
        <strain evidence="8">FDF-1</strain>
    </source>
</reference>
<proteinExistence type="predicted"/>
<evidence type="ECO:0000259" key="6">
    <source>
        <dbReference type="PROSITE" id="PS51918"/>
    </source>
</evidence>
<evidence type="ECO:0000313" key="8">
    <source>
        <dbReference type="EMBL" id="SMH42232.1"/>
    </source>
</evidence>
<dbReference type="GO" id="GO:0051539">
    <property type="term" value="F:4 iron, 4 sulfur cluster binding"/>
    <property type="evidence" value="ECO:0007669"/>
    <property type="project" value="UniProtKB-KW"/>
</dbReference>
<keyword evidence="4" id="KW-0408">Iron</keyword>
<keyword evidence="5" id="KW-0411">Iron-sulfur</keyword>
<dbReference type="NCBIfam" id="TIGR04038">
    <property type="entry name" value="tatD_link_rSAM"/>
    <property type="match status" value="1"/>
</dbReference>
<sequence length="314" mass="35573">MDIFVYGTLKNGFSNHHIIRDSVFIGKDTTTDQYCMFDLGSFPAVVDTGNCCNIKGEVYCIDRDILNSLDILEGKFFTRKKVKLESNREAWMYFIDTSVCNTSNFPLIPDGVWNKMKTDKPSICYEAHGNLYLNITNQCSADCYFCIRNQGEGLYGYNLWLKRDPSEKEIIAELEKHDLKKYKEIVFTGFGEPTARFDVLLAVTRWLKAKGTYVRLDTNGHGQLINPGINVVDCLVDAGLDAVSVSLNAESAEVYDRICKPFYQNSYAALLKFAEESKKAGLHLRFSVVDVPEIDTDKCSQIARDMGVDFRIRG</sequence>
<evidence type="ECO:0000256" key="3">
    <source>
        <dbReference type="ARBA" id="ARBA00022723"/>
    </source>
</evidence>
<feature type="domain" description="Radical SAM core" evidence="6">
    <location>
        <begin position="125"/>
        <end position="314"/>
    </location>
</feature>
<dbReference type="SFLD" id="SFLDG01111">
    <property type="entry name" value="Uncharacterised_Radical_SAM_Su"/>
    <property type="match status" value="1"/>
</dbReference>
<dbReference type="GO" id="GO:0046872">
    <property type="term" value="F:metal ion binding"/>
    <property type="evidence" value="ECO:0007669"/>
    <property type="project" value="UniProtKB-KW"/>
</dbReference>
<evidence type="ECO:0000256" key="2">
    <source>
        <dbReference type="ARBA" id="ARBA00022691"/>
    </source>
</evidence>
<dbReference type="InterPro" id="IPR013024">
    <property type="entry name" value="GGCT-like"/>
</dbReference>
<dbReference type="InterPro" id="IPR009288">
    <property type="entry name" value="AIG2-like_dom"/>
</dbReference>
<evidence type="ECO:0000313" key="9">
    <source>
        <dbReference type="Proteomes" id="UP000193969"/>
    </source>
</evidence>
<keyword evidence="1" id="KW-0004">4Fe-4S</keyword>
<dbReference type="SFLD" id="SFLDS00029">
    <property type="entry name" value="Radical_SAM"/>
    <property type="match status" value="1"/>
</dbReference>
<accession>A0A1X7NWH3</accession>
<gene>
    <name evidence="7" type="ORF">EFE41_05325</name>
    <name evidence="8" type="ORF">SAMN06264941_1755</name>
</gene>
<evidence type="ECO:0000256" key="4">
    <source>
        <dbReference type="ARBA" id="ARBA00023004"/>
    </source>
</evidence>
<evidence type="ECO:0000313" key="7">
    <source>
        <dbReference type="EMBL" id="RNI11634.1"/>
    </source>
</evidence>
<dbReference type="InterPro" id="IPR036568">
    <property type="entry name" value="GGCT-like_sf"/>
</dbReference>
<dbReference type="Proteomes" id="UP000193969">
    <property type="component" value="Unassembled WGS sequence"/>
</dbReference>
<reference evidence="7 10" key="3">
    <citation type="submission" date="2018-10" db="EMBL/GenBank/DDBJ databases">
        <title>Cultivation of a novel Methanohalophilus strain from Kebrit Deep of the Red Sea and a genomic comparison of members of the genus Methanohalophilus.</title>
        <authorList>
            <person name="Guan Y."/>
            <person name="Ngugi D.K."/>
            <person name="Stingl U."/>
        </authorList>
    </citation>
    <scope>NUCLEOTIDE SEQUENCE [LARGE SCALE GENOMIC DNA]</scope>
    <source>
        <strain evidence="7 10">DSM 7471</strain>
    </source>
</reference>
<evidence type="ECO:0000256" key="5">
    <source>
        <dbReference type="ARBA" id="ARBA00023014"/>
    </source>
</evidence>
<name>A0A1X7NWH3_9EURY</name>
<evidence type="ECO:0000313" key="10">
    <source>
        <dbReference type="Proteomes" id="UP000278252"/>
    </source>
</evidence>
<dbReference type="Pfam" id="PF04055">
    <property type="entry name" value="Radical_SAM"/>
    <property type="match status" value="1"/>
</dbReference>
<dbReference type="RefSeq" id="WP_084006291.1">
    <property type="nucleotide sequence ID" value="NZ_FXBN01000003.1"/>
</dbReference>
<evidence type="ECO:0000256" key="1">
    <source>
        <dbReference type="ARBA" id="ARBA00022485"/>
    </source>
</evidence>
<dbReference type="EMBL" id="RJJH01000010">
    <property type="protein sequence ID" value="RNI11634.1"/>
    <property type="molecule type" value="Genomic_DNA"/>
</dbReference>
<dbReference type="GO" id="GO:0003824">
    <property type="term" value="F:catalytic activity"/>
    <property type="evidence" value="ECO:0007669"/>
    <property type="project" value="InterPro"/>
</dbReference>
<dbReference type="Gene3D" id="3.10.490.10">
    <property type="entry name" value="Gamma-glutamyl cyclotransferase-like"/>
    <property type="match status" value="1"/>
</dbReference>
<keyword evidence="3" id="KW-0479">Metal-binding</keyword>
<dbReference type="CDD" id="cd01335">
    <property type="entry name" value="Radical_SAM"/>
    <property type="match status" value="1"/>
</dbReference>
<dbReference type="PANTHER" id="PTHR42836">
    <property type="entry name" value="7-CARBOXY-7-DEAZAGUANINE SYNTHASE"/>
    <property type="match status" value="1"/>
</dbReference>
<dbReference type="AlphaFoldDB" id="A0A1X7NWH3"/>
<keyword evidence="9" id="KW-1185">Reference proteome</keyword>
<dbReference type="OrthoDB" id="5620at2157"/>
<dbReference type="InterPro" id="IPR023821">
    <property type="entry name" value="rSAM_TatD-assoc"/>
</dbReference>
<dbReference type="InterPro" id="IPR058240">
    <property type="entry name" value="rSAM_sf"/>
</dbReference>
<dbReference type="Gene3D" id="3.20.20.70">
    <property type="entry name" value="Aldolase class I"/>
    <property type="match status" value="1"/>
</dbReference>
<dbReference type="PANTHER" id="PTHR42836:SF1">
    <property type="entry name" value="7-CARBOXY-7-DEAZAGUANINE SYNTHASE"/>
    <property type="match status" value="1"/>
</dbReference>
<dbReference type="CDD" id="cd06661">
    <property type="entry name" value="GGCT_like"/>
    <property type="match status" value="1"/>
</dbReference>
<keyword evidence="2" id="KW-0949">S-adenosyl-L-methionine</keyword>
<protein>
    <submittedName>
        <fullName evidence="7 8">Radical SAM protein</fullName>
    </submittedName>
</protein>
<organism evidence="8 9">
    <name type="scientific">Methanohalophilus portucalensis FDF-1</name>
    <dbReference type="NCBI Taxonomy" id="523843"/>
    <lineage>
        <taxon>Archaea</taxon>
        <taxon>Methanobacteriati</taxon>
        <taxon>Methanobacteriota</taxon>
        <taxon>Stenosarchaea group</taxon>
        <taxon>Methanomicrobia</taxon>
        <taxon>Methanosarcinales</taxon>
        <taxon>Methanosarcinaceae</taxon>
        <taxon>Methanohalophilus</taxon>
    </lineage>
</organism>
<dbReference type="EMBL" id="FXBN01000003">
    <property type="protein sequence ID" value="SMH42232.1"/>
    <property type="molecule type" value="Genomic_DNA"/>
</dbReference>
<dbReference type="Proteomes" id="UP000278252">
    <property type="component" value="Unassembled WGS sequence"/>
</dbReference>
<reference evidence="9" key="2">
    <citation type="submission" date="2017-04" db="EMBL/GenBank/DDBJ databases">
        <authorList>
            <person name="Varghese N."/>
            <person name="Submissions S."/>
        </authorList>
    </citation>
    <scope>NUCLEOTIDE SEQUENCE [LARGE SCALE GENOMIC DNA]</scope>
    <source>
        <strain evidence="9">FDF-1</strain>
    </source>
</reference>
<dbReference type="InterPro" id="IPR013785">
    <property type="entry name" value="Aldolase_TIM"/>
</dbReference>
<dbReference type="SUPFAM" id="SSF110857">
    <property type="entry name" value="Gamma-glutamyl cyclotransferase-like"/>
    <property type="match status" value="1"/>
</dbReference>
<dbReference type="PROSITE" id="PS51918">
    <property type="entry name" value="RADICAL_SAM"/>
    <property type="match status" value="1"/>
</dbReference>
<dbReference type="Pfam" id="PF06094">
    <property type="entry name" value="GGACT"/>
    <property type="match status" value="1"/>
</dbReference>
<dbReference type="SUPFAM" id="SSF102114">
    <property type="entry name" value="Radical SAM enzymes"/>
    <property type="match status" value="1"/>
</dbReference>